<reference evidence="2" key="1">
    <citation type="journal article" date="2023" name="Mol. Phylogenet. Evol.">
        <title>Genome-scale phylogeny and comparative genomics of the fungal order Sordariales.</title>
        <authorList>
            <person name="Hensen N."/>
            <person name="Bonometti L."/>
            <person name="Westerberg I."/>
            <person name="Brannstrom I.O."/>
            <person name="Guillou S."/>
            <person name="Cros-Aarteil S."/>
            <person name="Calhoun S."/>
            <person name="Haridas S."/>
            <person name="Kuo A."/>
            <person name="Mondo S."/>
            <person name="Pangilinan J."/>
            <person name="Riley R."/>
            <person name="LaButti K."/>
            <person name="Andreopoulos B."/>
            <person name="Lipzen A."/>
            <person name="Chen C."/>
            <person name="Yan M."/>
            <person name="Daum C."/>
            <person name="Ng V."/>
            <person name="Clum A."/>
            <person name="Steindorff A."/>
            <person name="Ohm R.A."/>
            <person name="Martin F."/>
            <person name="Silar P."/>
            <person name="Natvig D.O."/>
            <person name="Lalanne C."/>
            <person name="Gautier V."/>
            <person name="Ament-Velasquez S.L."/>
            <person name="Kruys A."/>
            <person name="Hutchinson M.I."/>
            <person name="Powell A.J."/>
            <person name="Barry K."/>
            <person name="Miller A.N."/>
            <person name="Grigoriev I.V."/>
            <person name="Debuchy R."/>
            <person name="Gladieux P."/>
            <person name="Hiltunen Thoren M."/>
            <person name="Johannesson H."/>
        </authorList>
    </citation>
    <scope>NUCLEOTIDE SEQUENCE</scope>
    <source>
        <strain evidence="2">SMH4131-1</strain>
    </source>
</reference>
<evidence type="ECO:0000313" key="3">
    <source>
        <dbReference type="Proteomes" id="UP001286456"/>
    </source>
</evidence>
<proteinExistence type="predicted"/>
<feature type="transmembrane region" description="Helical" evidence="1">
    <location>
        <begin position="146"/>
        <end position="170"/>
    </location>
</feature>
<feature type="transmembrane region" description="Helical" evidence="1">
    <location>
        <begin position="418"/>
        <end position="439"/>
    </location>
</feature>
<accession>A0AAE0I6S5</accession>
<feature type="transmembrane region" description="Helical" evidence="1">
    <location>
        <begin position="378"/>
        <end position="398"/>
    </location>
</feature>
<organism evidence="2 3">
    <name type="scientific">Cercophora scortea</name>
    <dbReference type="NCBI Taxonomy" id="314031"/>
    <lineage>
        <taxon>Eukaryota</taxon>
        <taxon>Fungi</taxon>
        <taxon>Dikarya</taxon>
        <taxon>Ascomycota</taxon>
        <taxon>Pezizomycotina</taxon>
        <taxon>Sordariomycetes</taxon>
        <taxon>Sordariomycetidae</taxon>
        <taxon>Sordariales</taxon>
        <taxon>Lasiosphaeriaceae</taxon>
        <taxon>Cercophora</taxon>
    </lineage>
</organism>
<feature type="transmembrane region" description="Helical" evidence="1">
    <location>
        <begin position="204"/>
        <end position="225"/>
    </location>
</feature>
<keyword evidence="1" id="KW-1133">Transmembrane helix</keyword>
<dbReference type="AlphaFoldDB" id="A0AAE0I6S5"/>
<keyword evidence="1" id="KW-0472">Membrane</keyword>
<feature type="transmembrane region" description="Helical" evidence="1">
    <location>
        <begin position="267"/>
        <end position="284"/>
    </location>
</feature>
<evidence type="ECO:0000313" key="2">
    <source>
        <dbReference type="EMBL" id="KAK3319568.1"/>
    </source>
</evidence>
<dbReference type="Proteomes" id="UP001286456">
    <property type="component" value="Unassembled WGS sequence"/>
</dbReference>
<keyword evidence="3" id="KW-1185">Reference proteome</keyword>
<feature type="transmembrane region" description="Helical" evidence="1">
    <location>
        <begin position="237"/>
        <end position="255"/>
    </location>
</feature>
<dbReference type="EMBL" id="JAUEPO010000006">
    <property type="protein sequence ID" value="KAK3319568.1"/>
    <property type="molecule type" value="Genomic_DNA"/>
</dbReference>
<comment type="caution">
    <text evidence="2">The sequence shown here is derived from an EMBL/GenBank/DDBJ whole genome shotgun (WGS) entry which is preliminary data.</text>
</comment>
<sequence length="502" mass="55720">MADGSADNITSLADLTFPYLTTLIVDHGERLVRNSTGCQAASNLLPLSNLGSLGLQPHGANTEHANLTVTVDPATLDVGLQHLQHFANELFPYPLNASNIGDVATWWMNATTQDTQDTKDFLSAVINSCPSTFCQSSSITIGNPDIVGIGMLIAVGMLLLLAFSFTITSFGPMINIVSRAVGKNHKERDHFCFRQALIGTVDELFSAVFVFGLAVMVSTFVYRYNTEARFDVLMADALSMFCSTSVIMLAAPYWTHNEFRTHSTASFMVIAILTIALFATHFHVVNIHASPVELACGTGKGSVNFRDGDPFDMRLFRFIPIGFACWCLALIGATFHHPYINKYQPYDPYGRGTRGQPRRTPTTGERIGLTIWKIVESFPTVFGLIGLVIYAVYFFNTYKMMKETYGEAFTKAEKTWGFGQYLAVFTWLPPIMTFLHMYFAGMKKILQARLPKGMRVTHKEEKTIEPGVEWGNMPGSESHSFLKNTTHTTSYAMDLTGRGRED</sequence>
<reference evidence="2" key="2">
    <citation type="submission" date="2023-06" db="EMBL/GenBank/DDBJ databases">
        <authorList>
            <consortium name="Lawrence Berkeley National Laboratory"/>
            <person name="Haridas S."/>
            <person name="Hensen N."/>
            <person name="Bonometti L."/>
            <person name="Westerberg I."/>
            <person name="Brannstrom I.O."/>
            <person name="Guillou S."/>
            <person name="Cros-Aarteil S."/>
            <person name="Calhoun S."/>
            <person name="Kuo A."/>
            <person name="Mondo S."/>
            <person name="Pangilinan J."/>
            <person name="Riley R."/>
            <person name="Labutti K."/>
            <person name="Andreopoulos B."/>
            <person name="Lipzen A."/>
            <person name="Chen C."/>
            <person name="Yanf M."/>
            <person name="Daum C."/>
            <person name="Ng V."/>
            <person name="Clum A."/>
            <person name="Steindorff A."/>
            <person name="Ohm R."/>
            <person name="Martin F."/>
            <person name="Silar P."/>
            <person name="Natvig D."/>
            <person name="Lalanne C."/>
            <person name="Gautier V."/>
            <person name="Ament-Velasquez S.L."/>
            <person name="Kruys A."/>
            <person name="Hutchinson M.I."/>
            <person name="Powell A.J."/>
            <person name="Barry K."/>
            <person name="Miller A.N."/>
            <person name="Grigoriev I.V."/>
            <person name="Debuchy R."/>
            <person name="Gladieux P."/>
            <person name="Thoren M.H."/>
            <person name="Johannesson H."/>
        </authorList>
    </citation>
    <scope>NUCLEOTIDE SEQUENCE</scope>
    <source>
        <strain evidence="2">SMH4131-1</strain>
    </source>
</reference>
<keyword evidence="1" id="KW-0812">Transmembrane</keyword>
<gene>
    <name evidence="2" type="ORF">B0T19DRAFT_268986</name>
</gene>
<evidence type="ECO:0000256" key="1">
    <source>
        <dbReference type="SAM" id="Phobius"/>
    </source>
</evidence>
<protein>
    <submittedName>
        <fullName evidence="2">Uncharacterized protein</fullName>
    </submittedName>
</protein>
<name>A0AAE0I6S5_9PEZI</name>
<feature type="transmembrane region" description="Helical" evidence="1">
    <location>
        <begin position="315"/>
        <end position="335"/>
    </location>
</feature>